<evidence type="ECO:0000313" key="5">
    <source>
        <dbReference type="EMBL" id="KAJ0218929.1"/>
    </source>
</evidence>
<accession>A0A9R1XRB8</accession>
<evidence type="ECO:0000259" key="4">
    <source>
        <dbReference type="PROSITE" id="PS50994"/>
    </source>
</evidence>
<protein>
    <recommendedName>
        <fullName evidence="4">Integrase catalytic domain-containing protein</fullName>
    </recommendedName>
</protein>
<dbReference type="GO" id="GO:0003676">
    <property type="term" value="F:nucleic acid binding"/>
    <property type="evidence" value="ECO:0007669"/>
    <property type="project" value="InterPro"/>
</dbReference>
<evidence type="ECO:0000256" key="1">
    <source>
        <dbReference type="ARBA" id="ARBA00022750"/>
    </source>
</evidence>
<keyword evidence="3" id="KW-0472">Membrane</keyword>
<feature type="compositionally biased region" description="Polar residues" evidence="2">
    <location>
        <begin position="887"/>
        <end position="904"/>
    </location>
</feature>
<dbReference type="PANTHER" id="PTHR11439:SF486">
    <property type="entry name" value="RLK (RECEPTOR-LIKE KINASE) PROTEIN, PUTATIVE-RELATED"/>
    <property type="match status" value="1"/>
</dbReference>
<dbReference type="InterPro" id="IPR001584">
    <property type="entry name" value="Integrase_cat-core"/>
</dbReference>
<dbReference type="InterPro" id="IPR043502">
    <property type="entry name" value="DNA/RNA_pol_sf"/>
</dbReference>
<proteinExistence type="predicted"/>
<dbReference type="PROSITE" id="PS50994">
    <property type="entry name" value="INTEGRASE"/>
    <property type="match status" value="1"/>
</dbReference>
<dbReference type="InterPro" id="IPR036397">
    <property type="entry name" value="RNaseH_sf"/>
</dbReference>
<keyword evidence="1" id="KW-0064">Aspartyl protease</keyword>
<feature type="region of interest" description="Disordered" evidence="2">
    <location>
        <begin position="887"/>
        <end position="910"/>
    </location>
</feature>
<dbReference type="InterPro" id="IPR025724">
    <property type="entry name" value="GAG-pre-integrase_dom"/>
</dbReference>
<feature type="domain" description="Integrase catalytic" evidence="4">
    <location>
        <begin position="627"/>
        <end position="793"/>
    </location>
</feature>
<dbReference type="GO" id="GO:0004190">
    <property type="term" value="F:aspartic-type endopeptidase activity"/>
    <property type="evidence" value="ECO:0007669"/>
    <property type="project" value="UniProtKB-KW"/>
</dbReference>
<evidence type="ECO:0000313" key="6">
    <source>
        <dbReference type="Proteomes" id="UP000235145"/>
    </source>
</evidence>
<dbReference type="Gene3D" id="3.30.420.10">
    <property type="entry name" value="Ribonuclease H-like superfamily/Ribonuclease H"/>
    <property type="match status" value="1"/>
</dbReference>
<reference evidence="5 6" key="1">
    <citation type="journal article" date="2017" name="Nat. Commun.">
        <title>Genome assembly with in vitro proximity ligation data and whole-genome triplication in lettuce.</title>
        <authorList>
            <person name="Reyes-Chin-Wo S."/>
            <person name="Wang Z."/>
            <person name="Yang X."/>
            <person name="Kozik A."/>
            <person name="Arikit S."/>
            <person name="Song C."/>
            <person name="Xia L."/>
            <person name="Froenicke L."/>
            <person name="Lavelle D.O."/>
            <person name="Truco M.J."/>
            <person name="Xia R."/>
            <person name="Zhu S."/>
            <person name="Xu C."/>
            <person name="Xu H."/>
            <person name="Xu X."/>
            <person name="Cox K."/>
            <person name="Korf I."/>
            <person name="Meyers B.C."/>
            <person name="Michelmore R.W."/>
        </authorList>
    </citation>
    <scope>NUCLEOTIDE SEQUENCE [LARGE SCALE GENOMIC DNA]</scope>
    <source>
        <strain evidence="6">cv. Salinas</strain>
        <tissue evidence="5">Seedlings</tissue>
    </source>
</reference>
<feature type="transmembrane region" description="Helical" evidence="3">
    <location>
        <begin position="26"/>
        <end position="48"/>
    </location>
</feature>
<gene>
    <name evidence="5" type="ORF">LSAT_V11C300135790</name>
</gene>
<keyword evidence="6" id="KW-1185">Reference proteome</keyword>
<dbReference type="InterPro" id="IPR057670">
    <property type="entry name" value="SH3_retrovirus"/>
</dbReference>
<dbReference type="PANTHER" id="PTHR11439">
    <property type="entry name" value="GAG-POL-RELATED RETROTRANSPOSON"/>
    <property type="match status" value="1"/>
</dbReference>
<dbReference type="GO" id="GO:0015074">
    <property type="term" value="P:DNA integration"/>
    <property type="evidence" value="ECO:0007669"/>
    <property type="project" value="InterPro"/>
</dbReference>
<dbReference type="Proteomes" id="UP000235145">
    <property type="component" value="Unassembled WGS sequence"/>
</dbReference>
<dbReference type="Pfam" id="PF07727">
    <property type="entry name" value="RVT_2"/>
    <property type="match status" value="1"/>
</dbReference>
<keyword evidence="3" id="KW-1133">Transmembrane helix</keyword>
<evidence type="ECO:0000256" key="2">
    <source>
        <dbReference type="SAM" id="MobiDB-lite"/>
    </source>
</evidence>
<sequence length="1513" mass="171463">MHQCRSVFMFCVSGLRSDVGRCPRNVGMLDVFVILSCVCICMFPYYGLMSDDARGMSLCFPDYGPMSGGARGMFISLTSDASSHPSTINNLNISGSSSHGNEAVSLVTSHKLNGHNFLQWSQSVMMYIGGKGKEEYLTGEIETPKSDDPKYKTWKADNHMIKSWLINSMNNDIGENFLLYPTAKELWDAVKESYSSSENTSELFEIEAALYDLRQDDTCVTQYFNTLTWYWQQLDLFETYSWKCTDDTTLYRNIVEKRRTFKFLHGLNKELDAVRSRIMSIKPLPHVKEAFLEVRQEESRKKVMLGASPNPSTQDSSALADRGEQKGRPWCEHCRKSGHYRETCWKLHGKPADWKPKSWKDKETHGNVAITPSSVVEGKGDTSNSSPFTKEQLEALQKILSQSIQPNTTPGIGLLTTKGNHSLALMVSKKHINPWILDSGASDHMTGNPGIVSEFHASSKHHTVKIADGTSSKVAGVGSVKINPNLTLKSVLYVPKLEYNLLSIRKITRELNCVAKFYPDICVFQDLVSGKMIGSAKTCYGLYVLQDDALSVGTSQQFSLFSLNNQSRSNKDSDIMLWHYRLGHPNFWYLSKMFPSLFINKSPDSLCCEICQLAKHTRNTYHSIPYTPSKPFLLIHSDVWGPSRVKTITGQKWFVSFIDNHTRLTWVYLMNSKSEVGEIFKNFHSMIQTQFHTKIQILKTDNGKEFFNSILSPYLTQHDILHLSSCVDTPQQNGIAERKNRHLLEVARSLMFSTQVPKDFWGEAVLTATYLINRMPSRVLNLQTPCQSVLKVFPHTKFISLLDPKVFGCIAFVHNQSQSCSKLDPKSIKCIFIGYSSHQKGYKCYSPATRKIYNSMDVTFFENHSYYKSELQGENINESHLWDSIPSVDTLSPDTDQSSHTQPSGVHDESPFISNPAMENSSHPPFMAPSPCQEPTGKEKEILVYTRRKQPGKDIEHTTHLEDYHESEPGQSEHPIGNFVSYKTLSPSYQAFVSAVDSIQIPHTIQEALADSQWKEVVQNEINALVKNNTWTFTNLPPGKKTVGCKWVFSVKHKADGSIERFKARLVAKGFTQSYGIDYQETFAPIAKLNTIRVLLSLAANKDWALHQLDIKNAFLNGDLEEEVYMNIPPGFENSLNREKICKLKKSLYGLKQSPRAWFGRFTKSIIQNGYTQCQADHTLFFRFSSDKRISILIVYVDDIILTGDYVEEIERLKHFLSREFEIKDLGNLRYFLGMEIARSKLGIFISQRKYVLDLLKETGMLGCKPASTPMDSNKKVGSVIDSPPTDRGRYQQLVGRLIYLSHPRPDIGFVVSVVSQFMNNPTEEHMEAVTRILRYLKMNPGKGLLFKKNSTKEINIYTDADWAGGATHGRSTSGYCSYVWGNLVTWRSKKQSVVSRSTTESELRALALGICEGIWLKRLLVELGLFTGGSIKMFCDNQVAINIAKNPVHHDKTKHVEIDRHFITEKIENTTIQTIYTPSRLQIADILTKALPRNVFDKLVCKLGMFDIHNPA</sequence>
<organism evidence="5 6">
    <name type="scientific">Lactuca sativa</name>
    <name type="common">Garden lettuce</name>
    <dbReference type="NCBI Taxonomy" id="4236"/>
    <lineage>
        <taxon>Eukaryota</taxon>
        <taxon>Viridiplantae</taxon>
        <taxon>Streptophyta</taxon>
        <taxon>Embryophyta</taxon>
        <taxon>Tracheophyta</taxon>
        <taxon>Spermatophyta</taxon>
        <taxon>Magnoliopsida</taxon>
        <taxon>eudicotyledons</taxon>
        <taxon>Gunneridae</taxon>
        <taxon>Pentapetalae</taxon>
        <taxon>asterids</taxon>
        <taxon>campanulids</taxon>
        <taxon>Asterales</taxon>
        <taxon>Asteraceae</taxon>
        <taxon>Cichorioideae</taxon>
        <taxon>Cichorieae</taxon>
        <taxon>Lactucinae</taxon>
        <taxon>Lactuca</taxon>
    </lineage>
</organism>
<dbReference type="InterPro" id="IPR054722">
    <property type="entry name" value="PolX-like_BBD"/>
</dbReference>
<dbReference type="Pfam" id="PF13976">
    <property type="entry name" value="gag_pre-integrs"/>
    <property type="match status" value="1"/>
</dbReference>
<dbReference type="InterPro" id="IPR013103">
    <property type="entry name" value="RVT_2"/>
</dbReference>
<dbReference type="Pfam" id="PF25597">
    <property type="entry name" value="SH3_retrovirus"/>
    <property type="match status" value="1"/>
</dbReference>
<name>A0A9R1XRB8_LACSA</name>
<dbReference type="CDD" id="cd09272">
    <property type="entry name" value="RNase_HI_RT_Ty1"/>
    <property type="match status" value="1"/>
</dbReference>
<feature type="region of interest" description="Disordered" evidence="2">
    <location>
        <begin position="302"/>
        <end position="324"/>
    </location>
</feature>
<dbReference type="Pfam" id="PF22936">
    <property type="entry name" value="Pol_BBD"/>
    <property type="match status" value="1"/>
</dbReference>
<dbReference type="InterPro" id="IPR012337">
    <property type="entry name" value="RNaseH-like_sf"/>
</dbReference>
<dbReference type="Pfam" id="PF14223">
    <property type="entry name" value="Retrotran_gag_2"/>
    <property type="match status" value="1"/>
</dbReference>
<keyword evidence="1" id="KW-0378">Hydrolase</keyword>
<keyword evidence="1" id="KW-0645">Protease</keyword>
<evidence type="ECO:0000256" key="3">
    <source>
        <dbReference type="SAM" id="Phobius"/>
    </source>
</evidence>
<comment type="caution">
    <text evidence="5">The sequence shown here is derived from an EMBL/GenBank/DDBJ whole genome shotgun (WGS) entry which is preliminary data.</text>
</comment>
<dbReference type="SUPFAM" id="SSF53098">
    <property type="entry name" value="Ribonuclease H-like"/>
    <property type="match status" value="1"/>
</dbReference>
<dbReference type="EMBL" id="NBSK02000003">
    <property type="protein sequence ID" value="KAJ0218929.1"/>
    <property type="molecule type" value="Genomic_DNA"/>
</dbReference>
<dbReference type="SUPFAM" id="SSF56672">
    <property type="entry name" value="DNA/RNA polymerases"/>
    <property type="match status" value="1"/>
</dbReference>
<dbReference type="Pfam" id="PF00665">
    <property type="entry name" value="rve"/>
    <property type="match status" value="1"/>
</dbReference>
<keyword evidence="3" id="KW-0812">Transmembrane</keyword>